<comment type="caution">
    <text evidence="1">The sequence shown here is derived from an EMBL/GenBank/DDBJ whole genome shotgun (WGS) entry which is preliminary data.</text>
</comment>
<organism evidence="1 2">
    <name type="scientific">Bacillus badius</name>
    <dbReference type="NCBI Taxonomy" id="1455"/>
    <lineage>
        <taxon>Bacteria</taxon>
        <taxon>Bacillati</taxon>
        <taxon>Bacillota</taxon>
        <taxon>Bacilli</taxon>
        <taxon>Bacillales</taxon>
        <taxon>Bacillaceae</taxon>
        <taxon>Pseudobacillus</taxon>
    </lineage>
</organism>
<name>A0ABR5AXV9_BACBA</name>
<evidence type="ECO:0000313" key="2">
    <source>
        <dbReference type="Proteomes" id="UP000031982"/>
    </source>
</evidence>
<proteinExistence type="predicted"/>
<protein>
    <submittedName>
        <fullName evidence="1">Uncharacterized protein</fullName>
    </submittedName>
</protein>
<dbReference type="EMBL" id="JXLP01000002">
    <property type="protein sequence ID" value="KIL79574.1"/>
    <property type="molecule type" value="Genomic_DNA"/>
</dbReference>
<accession>A0ABR5AXV9</accession>
<gene>
    <name evidence="1" type="ORF">SD77_2028</name>
</gene>
<reference evidence="1 2" key="1">
    <citation type="submission" date="2015-01" db="EMBL/GenBank/DDBJ databases">
        <title>Genome Assembly of Bacillus badius MTCC 1458.</title>
        <authorList>
            <person name="Verma A."/>
            <person name="Khatri I."/>
            <person name="Mual P."/>
            <person name="Subramanian S."/>
            <person name="Krishnamurthi S."/>
        </authorList>
    </citation>
    <scope>NUCLEOTIDE SEQUENCE [LARGE SCALE GENOMIC DNA]</scope>
    <source>
        <strain evidence="1 2">MTCC 1458</strain>
    </source>
</reference>
<evidence type="ECO:0000313" key="1">
    <source>
        <dbReference type="EMBL" id="KIL79574.1"/>
    </source>
</evidence>
<sequence length="84" mass="9576">MFSEEQKTAIVRAAELYNAAFIQGNDIVCKKAESYLKRVARAEDNEELDSLLTLYREIVFLMMDDFRELAEGIIDGAKENGILQ</sequence>
<dbReference type="RefSeq" id="WP_041113235.1">
    <property type="nucleotide sequence ID" value="NZ_JARTHD010000016.1"/>
</dbReference>
<keyword evidence="2" id="KW-1185">Reference proteome</keyword>
<dbReference type="Proteomes" id="UP000031982">
    <property type="component" value="Unassembled WGS sequence"/>
</dbReference>